<protein>
    <recommendedName>
        <fullName evidence="9">Lysosomal Pro-X carboxypeptidase</fullName>
    </recommendedName>
</protein>
<accession>A0AAP0CKX8</accession>
<dbReference type="InterPro" id="IPR029058">
    <property type="entry name" value="AB_hydrolase_fold"/>
</dbReference>
<dbReference type="EMBL" id="JBCNJP010000023">
    <property type="protein sequence ID" value="KAK9058631.1"/>
    <property type="molecule type" value="Genomic_DNA"/>
</dbReference>
<dbReference type="PANTHER" id="PTHR11010:SF96">
    <property type="entry name" value="LYSOSOMAL PRO-X CARBOXYPEPTIDASE-LIKE ISOFORM X1"/>
    <property type="match status" value="1"/>
</dbReference>
<comment type="similarity">
    <text evidence="1">Belongs to the peptidase S28 family.</text>
</comment>
<evidence type="ECO:0000256" key="2">
    <source>
        <dbReference type="ARBA" id="ARBA00022670"/>
    </source>
</evidence>
<feature type="signal peptide" evidence="6">
    <location>
        <begin position="1"/>
        <end position="21"/>
    </location>
</feature>
<keyword evidence="4" id="KW-0378">Hydrolase</keyword>
<keyword evidence="2" id="KW-0645">Protease</keyword>
<dbReference type="InterPro" id="IPR008758">
    <property type="entry name" value="Peptidase_S28"/>
</dbReference>
<keyword evidence="3 6" id="KW-0732">Signal</keyword>
<dbReference type="GO" id="GO:0008239">
    <property type="term" value="F:dipeptidyl-peptidase activity"/>
    <property type="evidence" value="ECO:0007669"/>
    <property type="project" value="TreeGrafter"/>
</dbReference>
<proteinExistence type="inferred from homology"/>
<dbReference type="SUPFAM" id="SSF53474">
    <property type="entry name" value="alpha/beta-Hydrolases"/>
    <property type="match status" value="1"/>
</dbReference>
<gene>
    <name evidence="7" type="ORF">SSX86_023473</name>
</gene>
<organism evidence="7 8">
    <name type="scientific">Deinandra increscens subsp. villosa</name>
    <dbReference type="NCBI Taxonomy" id="3103831"/>
    <lineage>
        <taxon>Eukaryota</taxon>
        <taxon>Viridiplantae</taxon>
        <taxon>Streptophyta</taxon>
        <taxon>Embryophyta</taxon>
        <taxon>Tracheophyta</taxon>
        <taxon>Spermatophyta</taxon>
        <taxon>Magnoliopsida</taxon>
        <taxon>eudicotyledons</taxon>
        <taxon>Gunneridae</taxon>
        <taxon>Pentapetalae</taxon>
        <taxon>asterids</taxon>
        <taxon>campanulids</taxon>
        <taxon>Asterales</taxon>
        <taxon>Asteraceae</taxon>
        <taxon>Asteroideae</taxon>
        <taxon>Heliantheae alliance</taxon>
        <taxon>Madieae</taxon>
        <taxon>Madiinae</taxon>
        <taxon>Deinandra</taxon>
    </lineage>
</organism>
<evidence type="ECO:0000256" key="6">
    <source>
        <dbReference type="SAM" id="SignalP"/>
    </source>
</evidence>
<sequence>MAFLLFLLCLILVIFTVTTMGVPNIPSLDPVNRFLKGQTDVSKIVSSDFQEFFYDQTLDHFNYRPESYTTFQQRYYINYKWWGGASNNAPIFAYLGAESPIDDALWSIGFLPENAPRFNALLVYMEHRFYGQSNPVGSMEAPNMVDAMEKSLENPDTRGYFNSAQALADYAELLLYLKNQLQAHNSPIIVIGGSYGGMLASWFRLKYPHIALGALASSAPILYFENLTPPDGYYSVVTQDFKEASQNCYTTIKQSWDVIDQLATTPSGLAYLSQKFQTCSPLSNADELKNYLKSVYSNAAQYDAPPNYPTARICQGIDGASDATDILDRIFAGVVAYMPGMSCYVTSPEVVSPSESVSQTSIGWEWQTCSELLIPLGITSEDSMFQSLPYDANVFIDNCVRSFGVGPRPHWVTTYYGGQDIKLILSKFGSNIIFSNGLRDPYSIGGVLENISENIVAIKTTEGSHCLDILSSGEADPEWLVKQRKDEANIIDRWFAEYYRNFRLL</sequence>
<dbReference type="Pfam" id="PF05577">
    <property type="entry name" value="Peptidase_S28"/>
    <property type="match status" value="1"/>
</dbReference>
<keyword evidence="8" id="KW-1185">Reference proteome</keyword>
<evidence type="ECO:0000313" key="7">
    <source>
        <dbReference type="EMBL" id="KAK9058631.1"/>
    </source>
</evidence>
<evidence type="ECO:0000256" key="4">
    <source>
        <dbReference type="ARBA" id="ARBA00022801"/>
    </source>
</evidence>
<evidence type="ECO:0000256" key="3">
    <source>
        <dbReference type="ARBA" id="ARBA00022729"/>
    </source>
</evidence>
<evidence type="ECO:0000256" key="1">
    <source>
        <dbReference type="ARBA" id="ARBA00011079"/>
    </source>
</evidence>
<dbReference type="PANTHER" id="PTHR11010">
    <property type="entry name" value="PROTEASE S28 PRO-X CARBOXYPEPTIDASE-RELATED"/>
    <property type="match status" value="1"/>
</dbReference>
<dbReference type="InterPro" id="IPR042269">
    <property type="entry name" value="Ser_carbopepase_S28_SKS"/>
</dbReference>
<dbReference type="GO" id="GO:0006508">
    <property type="term" value="P:proteolysis"/>
    <property type="evidence" value="ECO:0007669"/>
    <property type="project" value="UniProtKB-KW"/>
</dbReference>
<dbReference type="FunFam" id="1.20.120.980:FF:000006">
    <property type="entry name" value="Serine carboxypeptidase S28 family protein"/>
    <property type="match status" value="1"/>
</dbReference>
<dbReference type="Gene3D" id="1.20.120.980">
    <property type="entry name" value="Serine carboxypeptidase S28, SKS domain"/>
    <property type="match status" value="1"/>
</dbReference>
<reference evidence="7 8" key="1">
    <citation type="submission" date="2024-04" db="EMBL/GenBank/DDBJ databases">
        <title>The reference genome of an endangered Asteraceae, Deinandra increscens subsp. villosa, native to the Central Coast of California.</title>
        <authorList>
            <person name="Guilliams M."/>
            <person name="Hasenstab-Lehman K."/>
            <person name="Meyer R."/>
            <person name="Mcevoy S."/>
        </authorList>
    </citation>
    <scope>NUCLEOTIDE SEQUENCE [LARGE SCALE GENOMIC DNA]</scope>
    <source>
        <tissue evidence="7">Leaf</tissue>
    </source>
</reference>
<dbReference type="Proteomes" id="UP001408789">
    <property type="component" value="Unassembled WGS sequence"/>
</dbReference>
<comment type="caution">
    <text evidence="7">The sequence shown here is derived from an EMBL/GenBank/DDBJ whole genome shotgun (WGS) entry which is preliminary data.</text>
</comment>
<dbReference type="Gene3D" id="3.40.50.1820">
    <property type="entry name" value="alpha/beta hydrolase"/>
    <property type="match status" value="1"/>
</dbReference>
<evidence type="ECO:0000313" key="8">
    <source>
        <dbReference type="Proteomes" id="UP001408789"/>
    </source>
</evidence>
<evidence type="ECO:0000256" key="5">
    <source>
        <dbReference type="ARBA" id="ARBA00023180"/>
    </source>
</evidence>
<dbReference type="AlphaFoldDB" id="A0AAP0CKX8"/>
<name>A0AAP0CKX8_9ASTR</name>
<feature type="chain" id="PRO_5043009581" description="Lysosomal Pro-X carboxypeptidase" evidence="6">
    <location>
        <begin position="22"/>
        <end position="505"/>
    </location>
</feature>
<keyword evidence="5" id="KW-0325">Glycoprotein</keyword>
<evidence type="ECO:0008006" key="9">
    <source>
        <dbReference type="Google" id="ProtNLM"/>
    </source>
</evidence>
<dbReference type="GO" id="GO:0070008">
    <property type="term" value="F:serine-type exopeptidase activity"/>
    <property type="evidence" value="ECO:0007669"/>
    <property type="project" value="InterPro"/>
</dbReference>